<comment type="caution">
    <text evidence="3">The sequence shown here is derived from an EMBL/GenBank/DDBJ whole genome shotgun (WGS) entry which is preliminary data.</text>
</comment>
<feature type="compositionally biased region" description="Polar residues" evidence="1">
    <location>
        <begin position="26"/>
        <end position="35"/>
    </location>
</feature>
<feature type="compositionally biased region" description="Gly residues" evidence="1">
    <location>
        <begin position="325"/>
        <end position="335"/>
    </location>
</feature>
<dbReference type="GO" id="GO:0005829">
    <property type="term" value="C:cytosol"/>
    <property type="evidence" value="ECO:0007669"/>
    <property type="project" value="TreeGrafter"/>
</dbReference>
<dbReference type="PANTHER" id="PTHR28232">
    <property type="entry name" value="TRANSCRIPTIONAL REGULATORY PROTEIN RXT2"/>
    <property type="match status" value="1"/>
</dbReference>
<feature type="domain" description="Transcriptional regulatory protein RXT2 N-terminal" evidence="2">
    <location>
        <begin position="61"/>
        <end position="176"/>
    </location>
</feature>
<dbReference type="EMBL" id="RBNI01011843">
    <property type="protein sequence ID" value="RUP43060.1"/>
    <property type="molecule type" value="Genomic_DNA"/>
</dbReference>
<dbReference type="GO" id="GO:0033698">
    <property type="term" value="C:Rpd3L complex"/>
    <property type="evidence" value="ECO:0007669"/>
    <property type="project" value="TreeGrafter"/>
</dbReference>
<feature type="region of interest" description="Disordered" evidence="1">
    <location>
        <begin position="1"/>
        <end position="43"/>
    </location>
</feature>
<name>A0A433CWU6_9FUNG</name>
<evidence type="ECO:0000313" key="4">
    <source>
        <dbReference type="Proteomes" id="UP000268093"/>
    </source>
</evidence>
<keyword evidence="4" id="KW-1185">Reference proteome</keyword>
<feature type="compositionally biased region" description="Basic and acidic residues" evidence="1">
    <location>
        <begin position="338"/>
        <end position="354"/>
    </location>
</feature>
<evidence type="ECO:0000256" key="1">
    <source>
        <dbReference type="SAM" id="MobiDB-lite"/>
    </source>
</evidence>
<proteinExistence type="predicted"/>
<protein>
    <recommendedName>
        <fullName evidence="2">Transcriptional regulatory protein RXT2 N-terminal domain-containing protein</fullName>
    </recommendedName>
</protein>
<evidence type="ECO:0000259" key="2">
    <source>
        <dbReference type="Pfam" id="PF08595"/>
    </source>
</evidence>
<gene>
    <name evidence="3" type="ORF">BC936DRAFT_137698</name>
</gene>
<dbReference type="InterPro" id="IPR039602">
    <property type="entry name" value="Rxt2"/>
</dbReference>
<dbReference type="Pfam" id="PF08595">
    <property type="entry name" value="RXT2_N"/>
    <property type="match status" value="1"/>
</dbReference>
<sequence length="388" mass="41857">MSSTLNPSARPTAKLSATVHPDYDPSSANHTNQGLPATAKWFQDIESEGSDSDSVGLVPHNRGYKLKKWANNENFGGSKLRAPPPVQEETEIVKMGKKRTVIKRKRKRYDEWSDDEDPYSDIKVEDILSPLETPSDIVKRPSLRRILKSSQIEILARTSMEFIESEKNFNKILSRLSNIIQLDDPQYLDVRYDRENPTGSGPYGLNGFARARRSITPMVNGEVSLEDPMEVDEIVDREAREILRKVRELVQENINCSNEFLMRFHNARDKLTKAHLQKEQLWKQLKSKAAEQHKKSALSITTAGASSATGGPAGGGSSGSAHAGGSSGGAGGAGAGAAEKKEKERDGEREKERIGSGLGGGGGGNGGSGGAMQAYHGGGTGGSGGERG</sequence>
<dbReference type="AlphaFoldDB" id="A0A433CWU6"/>
<dbReference type="PANTHER" id="PTHR28232:SF1">
    <property type="entry name" value="TRANSCRIPTIONAL REGULATORY PROTEIN RXT2"/>
    <property type="match status" value="1"/>
</dbReference>
<organism evidence="3 4">
    <name type="scientific">Jimgerdemannia flammicorona</name>
    <dbReference type="NCBI Taxonomy" id="994334"/>
    <lineage>
        <taxon>Eukaryota</taxon>
        <taxon>Fungi</taxon>
        <taxon>Fungi incertae sedis</taxon>
        <taxon>Mucoromycota</taxon>
        <taxon>Mucoromycotina</taxon>
        <taxon>Endogonomycetes</taxon>
        <taxon>Endogonales</taxon>
        <taxon>Endogonaceae</taxon>
        <taxon>Jimgerdemannia</taxon>
    </lineage>
</organism>
<dbReference type="OrthoDB" id="2405722at2759"/>
<accession>A0A433CWU6</accession>
<dbReference type="InterPro" id="IPR013904">
    <property type="entry name" value="RXT2_N"/>
</dbReference>
<dbReference type="Proteomes" id="UP000268093">
    <property type="component" value="Unassembled WGS sequence"/>
</dbReference>
<evidence type="ECO:0000313" key="3">
    <source>
        <dbReference type="EMBL" id="RUP43060.1"/>
    </source>
</evidence>
<feature type="compositionally biased region" description="Gly residues" evidence="1">
    <location>
        <begin position="356"/>
        <end position="388"/>
    </location>
</feature>
<reference evidence="3 4" key="1">
    <citation type="journal article" date="2018" name="New Phytol.">
        <title>Phylogenomics of Endogonaceae and evolution of mycorrhizas within Mucoromycota.</title>
        <authorList>
            <person name="Chang Y."/>
            <person name="Desiro A."/>
            <person name="Na H."/>
            <person name="Sandor L."/>
            <person name="Lipzen A."/>
            <person name="Clum A."/>
            <person name="Barry K."/>
            <person name="Grigoriev I.V."/>
            <person name="Martin F.M."/>
            <person name="Stajich J.E."/>
            <person name="Smith M.E."/>
            <person name="Bonito G."/>
            <person name="Spatafora J.W."/>
        </authorList>
    </citation>
    <scope>NUCLEOTIDE SEQUENCE [LARGE SCALE GENOMIC DNA]</scope>
    <source>
        <strain evidence="3 4">GMNB39</strain>
    </source>
</reference>
<feature type="region of interest" description="Disordered" evidence="1">
    <location>
        <begin position="293"/>
        <end position="388"/>
    </location>
</feature>